<reference evidence="1" key="1">
    <citation type="submission" date="2022-10" db="EMBL/GenBank/DDBJ databases">
        <title>Whole genome sequencing of three plant growth promoting bacteria isolated from Vachellia tortilis subsp. raddiana in Morocco.</title>
        <authorList>
            <person name="Hnini M."/>
            <person name="Zouagui R."/>
            <person name="Zouagui H."/>
            <person name="Chemao Elfihri M.-W."/>
            <person name="Ibrahimi A."/>
            <person name="Sbabou L."/>
            <person name="Aurag J."/>
        </authorList>
    </citation>
    <scope>NUCLEOTIDE SEQUENCE</scope>
    <source>
        <strain evidence="1">LMR678</strain>
    </source>
</reference>
<evidence type="ECO:0000313" key="2">
    <source>
        <dbReference type="Proteomes" id="UP001079430"/>
    </source>
</evidence>
<dbReference type="Proteomes" id="UP001079430">
    <property type="component" value="Unassembled WGS sequence"/>
</dbReference>
<keyword evidence="2" id="KW-1185">Reference proteome</keyword>
<dbReference type="RefSeq" id="WP_269275313.1">
    <property type="nucleotide sequence ID" value="NZ_JAPVOI010000003.1"/>
</dbReference>
<sequence length="75" mass="8603">MTVETAPTAMLPALHTLERVELRFQQRKALLDIARSSQDCVSGFRRKHPVGHALEELDAGFRLDLFQLQGNRRRC</sequence>
<protein>
    <submittedName>
        <fullName evidence="1">Uncharacterized protein</fullName>
    </submittedName>
</protein>
<proteinExistence type="predicted"/>
<organism evidence="1 2">
    <name type="scientific">Sinorhizobium psoraleae</name>
    <dbReference type="NCBI Taxonomy" id="520838"/>
    <lineage>
        <taxon>Bacteria</taxon>
        <taxon>Pseudomonadati</taxon>
        <taxon>Pseudomonadota</taxon>
        <taxon>Alphaproteobacteria</taxon>
        <taxon>Hyphomicrobiales</taxon>
        <taxon>Rhizobiaceae</taxon>
        <taxon>Sinorhizobium/Ensifer group</taxon>
        <taxon>Sinorhizobium</taxon>
    </lineage>
</organism>
<dbReference type="EMBL" id="JAPVOI010000003">
    <property type="protein sequence ID" value="MCZ4089028.1"/>
    <property type="molecule type" value="Genomic_DNA"/>
</dbReference>
<gene>
    <name evidence="1" type="ORF">O3W52_02820</name>
</gene>
<name>A0ABT4KAN3_9HYPH</name>
<accession>A0ABT4KAN3</accession>
<comment type="caution">
    <text evidence="1">The sequence shown here is derived from an EMBL/GenBank/DDBJ whole genome shotgun (WGS) entry which is preliminary data.</text>
</comment>
<evidence type="ECO:0000313" key="1">
    <source>
        <dbReference type="EMBL" id="MCZ4089028.1"/>
    </source>
</evidence>